<dbReference type="AlphaFoldDB" id="A0A2P2K834"/>
<sequence length="41" mass="4473">MLSLSFGGMHVRKLSMENSNNVQKLGPHGISQSCLISKPVF</sequence>
<feature type="region of interest" description="Disordered" evidence="1">
    <location>
        <begin position="22"/>
        <end position="41"/>
    </location>
</feature>
<reference evidence="2" key="1">
    <citation type="submission" date="2018-02" db="EMBL/GenBank/DDBJ databases">
        <title>Rhizophora mucronata_Transcriptome.</title>
        <authorList>
            <person name="Meera S.P."/>
            <person name="Sreeshan A."/>
            <person name="Augustine A."/>
        </authorList>
    </citation>
    <scope>NUCLEOTIDE SEQUENCE</scope>
    <source>
        <tissue evidence="2">Leaf</tissue>
    </source>
</reference>
<dbReference type="EMBL" id="GGEC01021394">
    <property type="protein sequence ID" value="MBX01878.1"/>
    <property type="molecule type" value="Transcribed_RNA"/>
</dbReference>
<evidence type="ECO:0000313" key="2">
    <source>
        <dbReference type="EMBL" id="MBX01878.1"/>
    </source>
</evidence>
<protein>
    <submittedName>
        <fullName evidence="2">Uncharacterized protein LOC105132860 isoform X3</fullName>
    </submittedName>
</protein>
<name>A0A2P2K834_RHIMU</name>
<accession>A0A2P2K834</accession>
<organism evidence="2">
    <name type="scientific">Rhizophora mucronata</name>
    <name type="common">Asiatic mangrove</name>
    <dbReference type="NCBI Taxonomy" id="61149"/>
    <lineage>
        <taxon>Eukaryota</taxon>
        <taxon>Viridiplantae</taxon>
        <taxon>Streptophyta</taxon>
        <taxon>Embryophyta</taxon>
        <taxon>Tracheophyta</taxon>
        <taxon>Spermatophyta</taxon>
        <taxon>Magnoliopsida</taxon>
        <taxon>eudicotyledons</taxon>
        <taxon>Gunneridae</taxon>
        <taxon>Pentapetalae</taxon>
        <taxon>rosids</taxon>
        <taxon>fabids</taxon>
        <taxon>Malpighiales</taxon>
        <taxon>Rhizophoraceae</taxon>
        <taxon>Rhizophora</taxon>
    </lineage>
</organism>
<evidence type="ECO:0000256" key="1">
    <source>
        <dbReference type="SAM" id="MobiDB-lite"/>
    </source>
</evidence>
<proteinExistence type="predicted"/>